<gene>
    <name evidence="3" type="ordered locus">SCATT_p04240</name>
</gene>
<keyword evidence="2" id="KW-0349">Heme</keyword>
<keyword evidence="2" id="KW-0408">Iron</keyword>
<dbReference type="Gene3D" id="1.10.630.10">
    <property type="entry name" value="Cytochrome P450"/>
    <property type="match status" value="1"/>
</dbReference>
<dbReference type="SUPFAM" id="SSF48264">
    <property type="entry name" value="Cytochrome P450"/>
    <property type="match status" value="1"/>
</dbReference>
<dbReference type="PANTHER" id="PTHR46696">
    <property type="entry name" value="P450, PUTATIVE (EUROFUNG)-RELATED"/>
    <property type="match status" value="1"/>
</dbReference>
<proteinExistence type="inferred from homology"/>
<protein>
    <submittedName>
        <fullName evidence="3">Cytochrome P450</fullName>
    </submittedName>
</protein>
<reference evidence="4" key="1">
    <citation type="submission" date="2011-12" db="EMBL/GenBank/DDBJ databases">
        <title>Complete genome sequence of Streptomyces cattleya strain DSM 46488.</title>
        <authorList>
            <person name="Ou H.-Y."/>
            <person name="Li P."/>
            <person name="Zhao C."/>
            <person name="O'Hagan D."/>
            <person name="Deng Z."/>
        </authorList>
    </citation>
    <scope>NUCLEOTIDE SEQUENCE [LARGE SCALE GENOMIC DNA]</scope>
    <source>
        <strain evidence="4">ATCC 35852 / DSM 46488 / JCM 4925 / NBRC 14057 / NRRL 8057</strain>
        <plasmid evidence="4">Plasmid pSCATT</plasmid>
    </source>
</reference>
<dbReference type="GO" id="GO:0004497">
    <property type="term" value="F:monooxygenase activity"/>
    <property type="evidence" value="ECO:0007669"/>
    <property type="project" value="UniProtKB-KW"/>
</dbReference>
<comment type="similarity">
    <text evidence="1 2">Belongs to the cytochrome P450 family.</text>
</comment>
<dbReference type="PROSITE" id="PS00086">
    <property type="entry name" value="CYTOCHROME_P450"/>
    <property type="match status" value="1"/>
</dbReference>
<evidence type="ECO:0000313" key="3">
    <source>
        <dbReference type="EMBL" id="AEW98617.1"/>
    </source>
</evidence>
<organism evidence="3 4">
    <name type="scientific">Streptantibioticus cattleyicolor (strain ATCC 35852 / DSM 46488 / JCM 4925 / NBRC 14057 / NRRL 8057)</name>
    <name type="common">Streptomyces cattleya</name>
    <dbReference type="NCBI Taxonomy" id="1003195"/>
    <lineage>
        <taxon>Bacteria</taxon>
        <taxon>Bacillati</taxon>
        <taxon>Actinomycetota</taxon>
        <taxon>Actinomycetes</taxon>
        <taxon>Kitasatosporales</taxon>
        <taxon>Streptomycetaceae</taxon>
        <taxon>Streptantibioticus</taxon>
    </lineage>
</organism>
<keyword evidence="2" id="KW-0560">Oxidoreductase</keyword>
<dbReference type="InterPro" id="IPR017972">
    <property type="entry name" value="Cyt_P450_CS"/>
</dbReference>
<dbReference type="KEGG" id="scy:SCATT_p04240"/>
<sequence>MRGRRIVEHTSRTGPAGAGCPASGLFTAAFTADPWPVYARLRRTAPVHRDPATGLWLVSRYHDVRRVLLDPVRFRPDNTLDAVVRLSVPALRELAAAGFDLPPTLANNGSPGHAGLRRLVGRLLSGGRVAAAVPLVTRLAERHLDRVEAELAAHGRCDLVAALTRDLPFAVMLEVLGLRADVEADDGVDLATLARWNDASLELFWGFPERSRQPRLARLAAGFHRWLGTLADRAEQARPGLLGLLAGHRHPDGTPLDRREIVAVCYFMVIAGQATTGQMLATMLLRALHDRVLWPRLGREPGLAALWAEEMLRREPPLTTWRRITAGPAEIGGVQLPPGAPLLLLLAATGSDPVVFDAPEELRPGRPRGREHLSFGIGRHRCPGAALARMEAEVVLRSVSARLPTLRPVRPPGETPLLGLLSFRAPTEVLVERS</sequence>
<dbReference type="InterPro" id="IPR036396">
    <property type="entry name" value="Cyt_P450_sf"/>
</dbReference>
<keyword evidence="2" id="KW-0479">Metal-binding</keyword>
<dbReference type="AlphaFoldDB" id="G8XFX8"/>
<keyword evidence="4" id="KW-1185">Reference proteome</keyword>
<accession>G8XFX8</accession>
<evidence type="ECO:0000256" key="2">
    <source>
        <dbReference type="RuleBase" id="RU000461"/>
    </source>
</evidence>
<dbReference type="GO" id="GO:0020037">
    <property type="term" value="F:heme binding"/>
    <property type="evidence" value="ECO:0007669"/>
    <property type="project" value="InterPro"/>
</dbReference>
<evidence type="ECO:0000313" key="4">
    <source>
        <dbReference type="Proteomes" id="UP000007842"/>
    </source>
</evidence>
<evidence type="ECO:0000256" key="1">
    <source>
        <dbReference type="ARBA" id="ARBA00010617"/>
    </source>
</evidence>
<dbReference type="EMBL" id="CP003229">
    <property type="protein sequence ID" value="AEW98617.1"/>
    <property type="molecule type" value="Genomic_DNA"/>
</dbReference>
<keyword evidence="2" id="KW-0503">Monooxygenase</keyword>
<dbReference type="InterPro" id="IPR002397">
    <property type="entry name" value="Cyt_P450_B"/>
</dbReference>
<name>G8XFX8_STREN</name>
<dbReference type="PATRIC" id="fig|1003195.29.peg.6220"/>
<dbReference type="InterPro" id="IPR001128">
    <property type="entry name" value="Cyt_P450"/>
</dbReference>
<dbReference type="PANTHER" id="PTHR46696:SF1">
    <property type="entry name" value="CYTOCHROME P450 YJIB-RELATED"/>
    <property type="match status" value="1"/>
</dbReference>
<dbReference type="HOGENOM" id="CLU_033716_0_2_11"/>
<dbReference type="Proteomes" id="UP000007842">
    <property type="component" value="Plasmid pSCATT"/>
</dbReference>
<keyword evidence="3" id="KW-0614">Plasmid</keyword>
<dbReference type="GO" id="GO:0016705">
    <property type="term" value="F:oxidoreductase activity, acting on paired donors, with incorporation or reduction of molecular oxygen"/>
    <property type="evidence" value="ECO:0007669"/>
    <property type="project" value="InterPro"/>
</dbReference>
<geneLocation type="plasmid" evidence="3 4">
    <name>pSCATT</name>
</geneLocation>
<dbReference type="Pfam" id="PF00067">
    <property type="entry name" value="p450"/>
    <property type="match status" value="1"/>
</dbReference>
<dbReference type="PRINTS" id="PR00359">
    <property type="entry name" value="BP450"/>
</dbReference>
<dbReference type="GO" id="GO:0005506">
    <property type="term" value="F:iron ion binding"/>
    <property type="evidence" value="ECO:0007669"/>
    <property type="project" value="InterPro"/>
</dbReference>